<name>A4CK26_ROBBH</name>
<evidence type="ECO:0000256" key="2">
    <source>
        <dbReference type="ARBA" id="ARBA00022679"/>
    </source>
</evidence>
<keyword evidence="3" id="KW-0012">Acyltransferase</keyword>
<dbReference type="GO" id="GO:0006654">
    <property type="term" value="P:phosphatidic acid biosynthetic process"/>
    <property type="evidence" value="ECO:0007669"/>
    <property type="project" value="TreeGrafter"/>
</dbReference>
<dbReference type="Pfam" id="PF01553">
    <property type="entry name" value="Acyltransferase"/>
    <property type="match status" value="1"/>
</dbReference>
<dbReference type="Proteomes" id="UP000009049">
    <property type="component" value="Chromosome"/>
</dbReference>
<organism evidence="5 6">
    <name type="scientific">Robiginitalea biformata (strain ATCC BAA-864 / DSM 15991 / KCTC 12146 / HTCC2501)</name>
    <dbReference type="NCBI Taxonomy" id="313596"/>
    <lineage>
        <taxon>Bacteria</taxon>
        <taxon>Pseudomonadati</taxon>
        <taxon>Bacteroidota</taxon>
        <taxon>Flavobacteriia</taxon>
        <taxon>Flavobacteriales</taxon>
        <taxon>Flavobacteriaceae</taxon>
        <taxon>Robiginitalea</taxon>
    </lineage>
</organism>
<evidence type="ECO:0000313" key="6">
    <source>
        <dbReference type="Proteomes" id="UP000009049"/>
    </source>
</evidence>
<dbReference type="CDD" id="cd07988">
    <property type="entry name" value="LPLAT_ABO13168-like"/>
    <property type="match status" value="1"/>
</dbReference>
<gene>
    <name evidence="5" type="ordered locus">RB2501_12894</name>
</gene>
<reference evidence="5 6" key="1">
    <citation type="journal article" date="2009" name="J. Bacteriol.">
        <title>Complete genome sequence of Robiginitalea biformata HTCC2501.</title>
        <authorList>
            <person name="Oh H.M."/>
            <person name="Giovannoni S.J."/>
            <person name="Lee K."/>
            <person name="Ferriera S."/>
            <person name="Johnson J."/>
            <person name="Cho J.C."/>
        </authorList>
    </citation>
    <scope>NUCLEOTIDE SEQUENCE [LARGE SCALE GENOMIC DNA]</scope>
    <source>
        <strain evidence="6">ATCC BAA-864 / HTCC2501 / KCTC 12146</strain>
    </source>
</reference>
<dbReference type="PANTHER" id="PTHR10434">
    <property type="entry name" value="1-ACYL-SN-GLYCEROL-3-PHOSPHATE ACYLTRANSFERASE"/>
    <property type="match status" value="1"/>
</dbReference>
<dbReference type="KEGG" id="rbi:RB2501_12894"/>
<protein>
    <recommendedName>
        <fullName evidence="4">Phospholipid/glycerol acyltransferase domain-containing protein</fullName>
    </recommendedName>
</protein>
<dbReference type="PANTHER" id="PTHR10434:SF9">
    <property type="entry name" value="PHOSPHOLIPID_GLYCEROL ACYLTRANSFERASE DOMAIN-CONTAINING PROTEIN"/>
    <property type="match status" value="1"/>
</dbReference>
<dbReference type="OrthoDB" id="9796839at2"/>
<dbReference type="SUPFAM" id="SSF69593">
    <property type="entry name" value="Glycerol-3-phosphate (1)-acyltransferase"/>
    <property type="match status" value="1"/>
</dbReference>
<evidence type="ECO:0000259" key="4">
    <source>
        <dbReference type="SMART" id="SM00563"/>
    </source>
</evidence>
<dbReference type="STRING" id="313596.RB2501_12894"/>
<comment type="pathway">
    <text evidence="1">Lipid metabolism.</text>
</comment>
<evidence type="ECO:0000256" key="1">
    <source>
        <dbReference type="ARBA" id="ARBA00005189"/>
    </source>
</evidence>
<feature type="domain" description="Phospholipid/glycerol acyltransferase" evidence="4">
    <location>
        <begin position="28"/>
        <end position="140"/>
    </location>
</feature>
<dbReference type="EMBL" id="CP001712">
    <property type="protein sequence ID" value="EAR15225.1"/>
    <property type="molecule type" value="Genomic_DNA"/>
</dbReference>
<keyword evidence="6" id="KW-1185">Reference proteome</keyword>
<sequence length="181" mass="20729">MRAIARIIYERILGWNLVGEFPQLDKYVVAVAPHTSNWDFFIGLLVRTLSGVRINYIGKKSLFRPPFGWFFRYTGGAPVDRRRNADTVRAIAALFRERAEFRLGLSPEGTRKPVPAWRTGFYYIAMEAGVPIVFAALDYGKKQVRLSEPFYPTGQYAQDLEIYHAFFRGVRGKNPENGYPA</sequence>
<dbReference type="eggNOG" id="COG0204">
    <property type="taxonomic scope" value="Bacteria"/>
</dbReference>
<dbReference type="HOGENOM" id="CLU_099447_0_0_10"/>
<dbReference type="AlphaFoldDB" id="A4CK26"/>
<evidence type="ECO:0000313" key="5">
    <source>
        <dbReference type="EMBL" id="EAR15225.1"/>
    </source>
</evidence>
<evidence type="ECO:0000256" key="3">
    <source>
        <dbReference type="ARBA" id="ARBA00023315"/>
    </source>
</evidence>
<dbReference type="InterPro" id="IPR002123">
    <property type="entry name" value="Plipid/glycerol_acylTrfase"/>
</dbReference>
<proteinExistence type="predicted"/>
<dbReference type="SMART" id="SM00563">
    <property type="entry name" value="PlsC"/>
    <property type="match status" value="1"/>
</dbReference>
<dbReference type="RefSeq" id="WP_015754544.1">
    <property type="nucleotide sequence ID" value="NC_013222.1"/>
</dbReference>
<dbReference type="GO" id="GO:0003841">
    <property type="term" value="F:1-acylglycerol-3-phosphate O-acyltransferase activity"/>
    <property type="evidence" value="ECO:0007669"/>
    <property type="project" value="TreeGrafter"/>
</dbReference>
<keyword evidence="2" id="KW-0808">Transferase</keyword>
<accession>A4CK26</accession>